<accession>A0AAW5P6M1</accession>
<evidence type="ECO:0000313" key="3">
    <source>
        <dbReference type="Proteomes" id="UP001155110"/>
    </source>
</evidence>
<sequence>MPSPEELLEQMQEDPPDTAEEFKDTQERAFNQAAQQMLNPSERERVRASFDVEGDAGDDQRLLLMQFDLTSRDDRFQVEEILAYDEVSPAGSNMKWIDQTCYYYLYLQVPPSFYERARSTQLSNPALSPLSEAEPEPTGMTPYEGWLRRLGRAIDRVVEDVCLAEE</sequence>
<dbReference type="EMBL" id="JANTZM010000007">
    <property type="protein sequence ID" value="MCS4157637.1"/>
    <property type="molecule type" value="Genomic_DNA"/>
</dbReference>
<feature type="region of interest" description="Disordered" evidence="1">
    <location>
        <begin position="1"/>
        <end position="22"/>
    </location>
</feature>
<evidence type="ECO:0008006" key="4">
    <source>
        <dbReference type="Google" id="ProtNLM"/>
    </source>
</evidence>
<dbReference type="AlphaFoldDB" id="A0AAW5P6M1"/>
<organism evidence="2 3">
    <name type="scientific">Salinibacter ruber</name>
    <dbReference type="NCBI Taxonomy" id="146919"/>
    <lineage>
        <taxon>Bacteria</taxon>
        <taxon>Pseudomonadati</taxon>
        <taxon>Rhodothermota</taxon>
        <taxon>Rhodothermia</taxon>
        <taxon>Rhodothermales</taxon>
        <taxon>Salinibacteraceae</taxon>
        <taxon>Salinibacter</taxon>
    </lineage>
</organism>
<dbReference type="RefSeq" id="WP_259258134.1">
    <property type="nucleotide sequence ID" value="NZ_JANTZM010000007.1"/>
</dbReference>
<comment type="caution">
    <text evidence="2">The sequence shown here is derived from an EMBL/GenBank/DDBJ whole genome shotgun (WGS) entry which is preliminary data.</text>
</comment>
<dbReference type="Proteomes" id="UP001155110">
    <property type="component" value="Unassembled WGS sequence"/>
</dbReference>
<gene>
    <name evidence="2" type="ORF">GGP99_001601</name>
</gene>
<protein>
    <recommendedName>
        <fullName evidence="4">Lipoprotein</fullName>
    </recommendedName>
</protein>
<evidence type="ECO:0000256" key="1">
    <source>
        <dbReference type="SAM" id="MobiDB-lite"/>
    </source>
</evidence>
<proteinExistence type="predicted"/>
<reference evidence="2" key="1">
    <citation type="submission" date="2022-08" db="EMBL/GenBank/DDBJ databases">
        <title>Genomic Encyclopedia of Type Strains, Phase V (KMG-V): Genome sequencing to study the core and pangenomes of soil and plant-associated prokaryotes.</title>
        <authorList>
            <person name="Whitman W."/>
        </authorList>
    </citation>
    <scope>NUCLEOTIDE SEQUENCE</scope>
    <source>
        <strain evidence="2">SP3002</strain>
    </source>
</reference>
<evidence type="ECO:0000313" key="2">
    <source>
        <dbReference type="EMBL" id="MCS4157637.1"/>
    </source>
</evidence>
<name>A0AAW5P6M1_9BACT</name>
<feature type="compositionally biased region" description="Acidic residues" evidence="1">
    <location>
        <begin position="1"/>
        <end position="19"/>
    </location>
</feature>